<name>D7MPC3_ARALL</name>
<dbReference type="Gramene" id="Al_scaffold_0008_1289">
    <property type="protein sequence ID" value="Al_scaffold_0008_1289"/>
    <property type="gene ID" value="Al_scaffold_0008_1289"/>
</dbReference>
<evidence type="ECO:0000313" key="2">
    <source>
        <dbReference type="EMBL" id="EFH42002.1"/>
    </source>
</evidence>
<evidence type="ECO:0000256" key="1">
    <source>
        <dbReference type="SAM" id="Phobius"/>
    </source>
</evidence>
<protein>
    <submittedName>
        <fullName evidence="2">Predicted protein</fullName>
    </submittedName>
</protein>
<evidence type="ECO:0000313" key="3">
    <source>
        <dbReference type="Proteomes" id="UP000008694"/>
    </source>
</evidence>
<proteinExistence type="predicted"/>
<dbReference type="EMBL" id="GL348720">
    <property type="protein sequence ID" value="EFH42002.1"/>
    <property type="molecule type" value="Genomic_DNA"/>
</dbReference>
<dbReference type="Proteomes" id="UP000008694">
    <property type="component" value="Unassembled WGS sequence"/>
</dbReference>
<organism evidence="3">
    <name type="scientific">Arabidopsis lyrata subsp. lyrata</name>
    <name type="common">Lyre-leaved rock-cress</name>
    <dbReference type="NCBI Taxonomy" id="81972"/>
    <lineage>
        <taxon>Eukaryota</taxon>
        <taxon>Viridiplantae</taxon>
        <taxon>Streptophyta</taxon>
        <taxon>Embryophyta</taxon>
        <taxon>Tracheophyta</taxon>
        <taxon>Spermatophyta</taxon>
        <taxon>Magnoliopsida</taxon>
        <taxon>eudicotyledons</taxon>
        <taxon>Gunneridae</taxon>
        <taxon>Pentapetalae</taxon>
        <taxon>rosids</taxon>
        <taxon>malvids</taxon>
        <taxon>Brassicales</taxon>
        <taxon>Brassicaceae</taxon>
        <taxon>Camelineae</taxon>
        <taxon>Arabidopsis</taxon>
    </lineage>
</organism>
<keyword evidence="3" id="KW-1185">Reference proteome</keyword>
<dbReference type="AlphaFoldDB" id="D7MPC3"/>
<feature type="transmembrane region" description="Helical" evidence="1">
    <location>
        <begin position="20"/>
        <end position="41"/>
    </location>
</feature>
<keyword evidence="1" id="KW-1133">Transmembrane helix</keyword>
<keyword evidence="1" id="KW-0472">Membrane</keyword>
<reference evidence="3" key="1">
    <citation type="journal article" date="2011" name="Nat. Genet.">
        <title>The Arabidopsis lyrata genome sequence and the basis of rapid genome size change.</title>
        <authorList>
            <person name="Hu T.T."/>
            <person name="Pattyn P."/>
            <person name="Bakker E.G."/>
            <person name="Cao J."/>
            <person name="Cheng J.-F."/>
            <person name="Clark R.M."/>
            <person name="Fahlgren N."/>
            <person name="Fawcett J.A."/>
            <person name="Grimwood J."/>
            <person name="Gundlach H."/>
            <person name="Haberer G."/>
            <person name="Hollister J.D."/>
            <person name="Ossowski S."/>
            <person name="Ottilar R.P."/>
            <person name="Salamov A.A."/>
            <person name="Schneeberger K."/>
            <person name="Spannagl M."/>
            <person name="Wang X."/>
            <person name="Yang L."/>
            <person name="Nasrallah M.E."/>
            <person name="Bergelson J."/>
            <person name="Carrington J.C."/>
            <person name="Gaut B.S."/>
            <person name="Schmutz J."/>
            <person name="Mayer K.F.X."/>
            <person name="Van de Peer Y."/>
            <person name="Grigoriev I.V."/>
            <person name="Nordborg M."/>
            <person name="Weigel D."/>
            <person name="Guo Y.-L."/>
        </authorList>
    </citation>
    <scope>NUCLEOTIDE SEQUENCE [LARGE SCALE GENOMIC DNA]</scope>
    <source>
        <strain evidence="3">cv. MN47</strain>
    </source>
</reference>
<dbReference type="HOGENOM" id="CLU_1995750_0_0_1"/>
<keyword evidence="1" id="KW-0812">Transmembrane</keyword>
<accession>D7MPC3</accession>
<sequence>MSMLKGLMWLESKVGKVSDLALAITILFFYLHVAGPSKLLLFKRDLRFSDGLLSIILTVFSKALGPNLWGRELGSIFCTEVVATYKKLMWGECCSSCLAVRQWMVRRHVPDGEAPLTGEETIKSL</sequence>
<gene>
    <name evidence="2" type="ORF">ARALYDRAFT_684469</name>
</gene>